<accession>A0A6N7EYK1</accession>
<feature type="transmembrane region" description="Helical" evidence="1">
    <location>
        <begin position="61"/>
        <end position="78"/>
    </location>
</feature>
<feature type="transmembrane region" description="Helical" evidence="1">
    <location>
        <begin position="27"/>
        <end position="49"/>
    </location>
</feature>
<comment type="caution">
    <text evidence="2">The sequence shown here is derived from an EMBL/GenBank/DDBJ whole genome shotgun (WGS) entry which is preliminary data.</text>
</comment>
<name>A0A6N7EYK1_9GAMM</name>
<protein>
    <submittedName>
        <fullName evidence="2">Uncharacterized protein</fullName>
    </submittedName>
</protein>
<evidence type="ECO:0000256" key="1">
    <source>
        <dbReference type="SAM" id="Phobius"/>
    </source>
</evidence>
<dbReference type="AlphaFoldDB" id="A0A6N7EYK1"/>
<evidence type="ECO:0000313" key="3">
    <source>
        <dbReference type="Proteomes" id="UP000471298"/>
    </source>
</evidence>
<reference evidence="2 3" key="1">
    <citation type="submission" date="2019-10" db="EMBL/GenBank/DDBJ databases">
        <title>Cardiobacteriales fam. a chemoheterotrophic member of the order Cardiobacteriales, and proposal of Cardiobacteriales fam. nov.</title>
        <authorList>
            <person name="Wang C."/>
        </authorList>
    </citation>
    <scope>NUCLEOTIDE SEQUENCE [LARGE SCALE GENOMIC DNA]</scope>
    <source>
        <strain evidence="2 3">ML27</strain>
    </source>
</reference>
<keyword evidence="1" id="KW-0472">Membrane</keyword>
<keyword evidence="1" id="KW-0812">Transmembrane</keyword>
<proteinExistence type="predicted"/>
<keyword evidence="3" id="KW-1185">Reference proteome</keyword>
<gene>
    <name evidence="2" type="ORF">GCU85_06910</name>
</gene>
<dbReference type="EMBL" id="WHNW01000007">
    <property type="protein sequence ID" value="MPV86459.1"/>
    <property type="molecule type" value="Genomic_DNA"/>
</dbReference>
<dbReference type="InParanoid" id="A0A6N7EYK1"/>
<dbReference type="Proteomes" id="UP000471298">
    <property type="component" value="Unassembled WGS sequence"/>
</dbReference>
<sequence>MNEMYKVDFNSVKLIANNINIIKSKEFLLATFLFIVPIHVAMMGMQVYFRFKGLNLLLQTLTTNLLMLFLGYALIGFVSHLVCTNKNCKADTAYNKKNMIILGVILILYAWIITWISSFVLKEFILPLFYGL</sequence>
<organism evidence="2 3">
    <name type="scientific">Ostreibacterium oceani</name>
    <dbReference type="NCBI Taxonomy" id="2654998"/>
    <lineage>
        <taxon>Bacteria</taxon>
        <taxon>Pseudomonadati</taxon>
        <taxon>Pseudomonadota</taxon>
        <taxon>Gammaproteobacteria</taxon>
        <taxon>Cardiobacteriales</taxon>
        <taxon>Ostreibacteriaceae</taxon>
        <taxon>Ostreibacterium</taxon>
    </lineage>
</organism>
<dbReference type="RefSeq" id="WP_218110591.1">
    <property type="nucleotide sequence ID" value="NZ_WHNW01000007.1"/>
</dbReference>
<evidence type="ECO:0000313" key="2">
    <source>
        <dbReference type="EMBL" id="MPV86459.1"/>
    </source>
</evidence>
<feature type="transmembrane region" description="Helical" evidence="1">
    <location>
        <begin position="99"/>
        <end position="121"/>
    </location>
</feature>
<keyword evidence="1" id="KW-1133">Transmembrane helix</keyword>